<dbReference type="Pfam" id="PF01476">
    <property type="entry name" value="LysM"/>
    <property type="match status" value="1"/>
</dbReference>
<protein>
    <recommendedName>
        <fullName evidence="3">LysM domain-containing protein</fullName>
    </recommendedName>
</protein>
<evidence type="ECO:0000256" key="1">
    <source>
        <dbReference type="SAM" id="MobiDB-lite"/>
    </source>
</evidence>
<dbReference type="EMBL" id="PCRM01000033">
    <property type="protein sequence ID" value="PIP21572.1"/>
    <property type="molecule type" value="Genomic_DNA"/>
</dbReference>
<evidence type="ECO:0000256" key="2">
    <source>
        <dbReference type="SAM" id="Phobius"/>
    </source>
</evidence>
<evidence type="ECO:0000313" key="5">
    <source>
        <dbReference type="Proteomes" id="UP000231567"/>
    </source>
</evidence>
<dbReference type="InterPro" id="IPR036779">
    <property type="entry name" value="LysM_dom_sf"/>
</dbReference>
<keyword evidence="2" id="KW-0812">Transmembrane</keyword>
<feature type="region of interest" description="Disordered" evidence="1">
    <location>
        <begin position="41"/>
        <end position="85"/>
    </location>
</feature>
<dbReference type="SUPFAM" id="SSF54106">
    <property type="entry name" value="LysM domain"/>
    <property type="match status" value="1"/>
</dbReference>
<keyword evidence="2" id="KW-0472">Membrane</keyword>
<proteinExistence type="predicted"/>
<comment type="caution">
    <text evidence="4">The sequence shown here is derived from an EMBL/GenBank/DDBJ whole genome shotgun (WGS) entry which is preliminary data.</text>
</comment>
<keyword evidence="2" id="KW-1133">Transmembrane helix</keyword>
<feature type="compositionally biased region" description="Low complexity" evidence="1">
    <location>
        <begin position="59"/>
        <end position="76"/>
    </location>
</feature>
<gene>
    <name evidence="4" type="ORF">COX39_02200</name>
</gene>
<name>A0A2G9YQY8_9BACT</name>
<reference evidence="4 5" key="1">
    <citation type="submission" date="2017-09" db="EMBL/GenBank/DDBJ databases">
        <title>Depth-based differentiation of microbial function through sediment-hosted aquifers and enrichment of novel symbionts in the deep terrestrial subsurface.</title>
        <authorList>
            <person name="Probst A.J."/>
            <person name="Ladd B."/>
            <person name="Jarett J.K."/>
            <person name="Geller-Mcgrath D.E."/>
            <person name="Sieber C.M."/>
            <person name="Emerson J.B."/>
            <person name="Anantharaman K."/>
            <person name="Thomas B.C."/>
            <person name="Malmstrom R."/>
            <person name="Stieglmeier M."/>
            <person name="Klingl A."/>
            <person name="Woyke T."/>
            <person name="Ryan C.M."/>
            <person name="Banfield J.F."/>
        </authorList>
    </citation>
    <scope>NUCLEOTIDE SEQUENCE [LARGE SCALE GENOMIC DNA]</scope>
    <source>
        <strain evidence="4">CG23_combo_of_CG06-09_8_20_14_all_40_13</strain>
    </source>
</reference>
<evidence type="ECO:0000259" key="3">
    <source>
        <dbReference type="PROSITE" id="PS51782"/>
    </source>
</evidence>
<dbReference type="AlphaFoldDB" id="A0A2G9YQY8"/>
<dbReference type="SMART" id="SM00257">
    <property type="entry name" value="LysM"/>
    <property type="match status" value="1"/>
</dbReference>
<sequence length="242" mass="26523">MENENKPSSNNNKNTFTLILLVLVGLLVALTSYFYAKSTTVSKPDASSGLKESSQSSATQEKTTTQPLSTTPTNETKPISDVKTHPSSPAILYQVEQGKTLFQIGAQYNIDWLLVASANGLNEPYKILAGQNLIIPTYDNTSKTLKIDFKIDDETAKKMQQDASDGKTTQRLDPVYTSQVDIAGSFGLSKSDSYVLKLKDEQKGEAQVIASSESKNYQLNLYQPQSLGPTGIWAIKEIFPVK</sequence>
<dbReference type="CDD" id="cd00118">
    <property type="entry name" value="LysM"/>
    <property type="match status" value="1"/>
</dbReference>
<feature type="transmembrane region" description="Helical" evidence="2">
    <location>
        <begin position="15"/>
        <end position="36"/>
    </location>
</feature>
<accession>A0A2G9YQY8</accession>
<dbReference type="InterPro" id="IPR018392">
    <property type="entry name" value="LysM"/>
</dbReference>
<dbReference type="Gene3D" id="3.10.350.10">
    <property type="entry name" value="LysM domain"/>
    <property type="match status" value="1"/>
</dbReference>
<organism evidence="4 5">
    <name type="scientific">Candidatus Nealsonbacteria bacterium CG23_combo_of_CG06-09_8_20_14_all_40_13</name>
    <dbReference type="NCBI Taxonomy" id="1974724"/>
    <lineage>
        <taxon>Bacteria</taxon>
        <taxon>Candidatus Nealsoniibacteriota</taxon>
    </lineage>
</organism>
<evidence type="ECO:0000313" key="4">
    <source>
        <dbReference type="EMBL" id="PIP21572.1"/>
    </source>
</evidence>
<dbReference type="Proteomes" id="UP000231567">
    <property type="component" value="Unassembled WGS sequence"/>
</dbReference>
<feature type="domain" description="LysM" evidence="3">
    <location>
        <begin position="91"/>
        <end position="135"/>
    </location>
</feature>
<dbReference type="PROSITE" id="PS51782">
    <property type="entry name" value="LYSM"/>
    <property type="match status" value="1"/>
</dbReference>